<feature type="region of interest" description="Disordered" evidence="1">
    <location>
        <begin position="414"/>
        <end position="527"/>
    </location>
</feature>
<evidence type="ECO:0000313" key="4">
    <source>
        <dbReference type="Proteomes" id="UP001287286"/>
    </source>
</evidence>
<dbReference type="PANTHER" id="PTHR35179:SF1">
    <property type="entry name" value="INTEGRAL MEMBRANE PROTEIN"/>
    <property type="match status" value="1"/>
</dbReference>
<accession>A0ABR0BPA8</accession>
<evidence type="ECO:0000313" key="3">
    <source>
        <dbReference type="EMBL" id="KAK4085837.1"/>
    </source>
</evidence>
<keyword evidence="2" id="KW-1133">Transmembrane helix</keyword>
<name>A0ABR0BPA8_PURLI</name>
<feature type="transmembrane region" description="Helical" evidence="2">
    <location>
        <begin position="204"/>
        <end position="227"/>
    </location>
</feature>
<keyword evidence="2" id="KW-0812">Transmembrane</keyword>
<dbReference type="Proteomes" id="UP001287286">
    <property type="component" value="Unassembled WGS sequence"/>
</dbReference>
<feature type="transmembrane region" description="Helical" evidence="2">
    <location>
        <begin position="316"/>
        <end position="333"/>
    </location>
</feature>
<dbReference type="EMBL" id="JAWRVI010000046">
    <property type="protein sequence ID" value="KAK4085837.1"/>
    <property type="molecule type" value="Genomic_DNA"/>
</dbReference>
<organism evidence="3 4">
    <name type="scientific">Purpureocillium lilacinum</name>
    <name type="common">Paecilomyces lilacinus</name>
    <dbReference type="NCBI Taxonomy" id="33203"/>
    <lineage>
        <taxon>Eukaryota</taxon>
        <taxon>Fungi</taxon>
        <taxon>Dikarya</taxon>
        <taxon>Ascomycota</taxon>
        <taxon>Pezizomycotina</taxon>
        <taxon>Sordariomycetes</taxon>
        <taxon>Hypocreomycetidae</taxon>
        <taxon>Hypocreales</taxon>
        <taxon>Ophiocordycipitaceae</taxon>
        <taxon>Purpureocillium</taxon>
    </lineage>
</organism>
<evidence type="ECO:0008006" key="5">
    <source>
        <dbReference type="Google" id="ProtNLM"/>
    </source>
</evidence>
<feature type="compositionally biased region" description="Polar residues" evidence="1">
    <location>
        <begin position="414"/>
        <end position="426"/>
    </location>
</feature>
<reference evidence="3 4" key="1">
    <citation type="journal article" date="2024" name="Microbiol. Resour. Announc.">
        <title>Genome annotations for the ascomycete fungi Trichoderma harzianum, Trichoderma aggressivum, and Purpureocillium lilacinum.</title>
        <authorList>
            <person name="Beijen E.P.W."/>
            <person name="Ohm R.A."/>
        </authorList>
    </citation>
    <scope>NUCLEOTIDE SEQUENCE [LARGE SCALE GENOMIC DNA]</scope>
    <source>
        <strain evidence="3 4">CBS 150709</strain>
    </source>
</reference>
<evidence type="ECO:0000256" key="2">
    <source>
        <dbReference type="SAM" id="Phobius"/>
    </source>
</evidence>
<keyword evidence="2" id="KW-0472">Membrane</keyword>
<feature type="transmembrane region" description="Helical" evidence="2">
    <location>
        <begin position="274"/>
        <end position="296"/>
    </location>
</feature>
<feature type="transmembrane region" description="Helical" evidence="2">
    <location>
        <begin position="172"/>
        <end position="192"/>
    </location>
</feature>
<feature type="transmembrane region" description="Helical" evidence="2">
    <location>
        <begin position="353"/>
        <end position="376"/>
    </location>
</feature>
<sequence length="527" mass="57999">MLWFGIVKPCSFPAEGRARQPLQTFLNEATHREEAYFFSGNIAGTILAILAPLNQQALSSLPALATFFDLSPATTTRKWLRGGFVGRRARGIPSRRTWWRSVSMACMPSSCGTANRRVGALQAEVGNALEAATSEAPLLPGGFLRSTAPSTSRTFAPSAKSALMASKGDIQLASLAAGFTLGFGFLTVWQAIKQTQRNKRPWRSAYVYMIWGEIAANLAIGIIGWIFLDGIISPTVPVLFFILFLWVFEIQLLMQIIVNRIAIIAEHRSTIFKLKWGTAFVITCINIAVFCIWIPSHTVPPVNDLFVRINDVWDRISKILILLVDAGLNYYFLRTVKRRLVVQHGLIKYAPLVSFNAKLMVLSICMDGMLIGLMSLPNQVVYIQFHPVTYMVKLNIEMSMADLITRLARGENSDTYLPSTSHNRTVTGEEGDAGPRGHQFTLQSRSRPKAASEDSSSDDLGDLGTAGGAGGRGKLDAGIQVETVITSRTSRRGSKAERERAFARGRAVDDELPLAHGSDDGVVRERY</sequence>
<gene>
    <name evidence="3" type="ORF">Purlil1_9794</name>
</gene>
<comment type="caution">
    <text evidence="3">The sequence shown here is derived from an EMBL/GenBank/DDBJ whole genome shotgun (WGS) entry which is preliminary data.</text>
</comment>
<proteinExistence type="predicted"/>
<feature type="compositionally biased region" description="Basic and acidic residues" evidence="1">
    <location>
        <begin position="494"/>
        <end position="509"/>
    </location>
</feature>
<keyword evidence="4" id="KW-1185">Reference proteome</keyword>
<protein>
    <recommendedName>
        <fullName evidence="5">Transmembrane protein</fullName>
    </recommendedName>
</protein>
<evidence type="ECO:0000256" key="1">
    <source>
        <dbReference type="SAM" id="MobiDB-lite"/>
    </source>
</evidence>
<feature type="transmembrane region" description="Helical" evidence="2">
    <location>
        <begin position="239"/>
        <end position="262"/>
    </location>
</feature>
<feature type="compositionally biased region" description="Basic and acidic residues" evidence="1">
    <location>
        <begin position="517"/>
        <end position="527"/>
    </location>
</feature>
<dbReference type="PANTHER" id="PTHR35179">
    <property type="entry name" value="PROTEIN CBG02620"/>
    <property type="match status" value="1"/>
</dbReference>